<proteinExistence type="predicted"/>
<name>A0A382DLH0_9ZZZZ</name>
<gene>
    <name evidence="1" type="ORF">METZ01_LOCUS191415</name>
</gene>
<protein>
    <submittedName>
        <fullName evidence="1">Uncharacterized protein</fullName>
    </submittedName>
</protein>
<accession>A0A382DLH0</accession>
<reference evidence="1" key="1">
    <citation type="submission" date="2018-05" db="EMBL/GenBank/DDBJ databases">
        <authorList>
            <person name="Lanie J.A."/>
            <person name="Ng W.-L."/>
            <person name="Kazmierczak K.M."/>
            <person name="Andrzejewski T.M."/>
            <person name="Davidsen T.M."/>
            <person name="Wayne K.J."/>
            <person name="Tettelin H."/>
            <person name="Glass J.I."/>
            <person name="Rusch D."/>
            <person name="Podicherti R."/>
            <person name="Tsui H.-C.T."/>
            <person name="Winkler M.E."/>
        </authorList>
    </citation>
    <scope>NUCLEOTIDE SEQUENCE</scope>
</reference>
<organism evidence="1">
    <name type="scientific">marine metagenome</name>
    <dbReference type="NCBI Taxonomy" id="408172"/>
    <lineage>
        <taxon>unclassified sequences</taxon>
        <taxon>metagenomes</taxon>
        <taxon>ecological metagenomes</taxon>
    </lineage>
</organism>
<dbReference type="EMBL" id="UINC01039699">
    <property type="protein sequence ID" value="SVB38561.1"/>
    <property type="molecule type" value="Genomic_DNA"/>
</dbReference>
<sequence>MGIDNTTTKCNERQRLISDELRQTIIRLA</sequence>
<evidence type="ECO:0000313" key="1">
    <source>
        <dbReference type="EMBL" id="SVB38561.1"/>
    </source>
</evidence>
<dbReference type="AlphaFoldDB" id="A0A382DLH0"/>